<feature type="domain" description="PNPLA" evidence="4">
    <location>
        <begin position="40"/>
        <end position="110"/>
    </location>
</feature>
<keyword evidence="3" id="KW-0472">Membrane</keyword>
<feature type="transmembrane region" description="Helical" evidence="3">
    <location>
        <begin position="316"/>
        <end position="334"/>
    </location>
</feature>
<keyword evidence="3" id="KW-1133">Transmembrane helix</keyword>
<feature type="transmembrane region" description="Helical" evidence="3">
    <location>
        <begin position="279"/>
        <end position="304"/>
    </location>
</feature>
<gene>
    <name evidence="5" type="ORF">UU7_00220</name>
</gene>
<evidence type="ECO:0000256" key="1">
    <source>
        <dbReference type="ARBA" id="ARBA00023098"/>
    </source>
</evidence>
<sequence>MNQNGEAPPSPGEPASTEAQLFGMRRDRAGVEPQAPHAGLALSGGGVRSATFCLGLLRALARNGVLHRFDYLSTVSGGGYIGAAFGRLFNAATTPQRVEQGLANDRSLLLWWLRSNGRYLTPAGAGDLLQAATGQLRGFVATQFEIAVLLALLASAVVLPHLLCYPVYAQHLPWLTVNLWWLGLVPLGWLSAACAFAYWWARDPEDGSLAGDLAIVVVTAALGGGLLWLAPPLDSSHGPGLMQVAGVILLAIPLAWLWTRVRGSQPAQDRVRYTISLTFLLKCLLLLLLLGVADLLGWFLAWLLESGALRAPGWNGAGMIALLVAVARFALPALQPHNDKPSLARLPLALIANLCGLLLLGLLLLFWLSALQYLLFFMGTTTSAPAAWLRWLAVVVPCLAYAGLTGRNLQAINRSSLHAFYRSRIARTYVAVGNQPVAVAGPTRFPVSPLQSTDSASAQAVVKVTELLDHDDVALPDYTPHLHGGPIHLINCCINQTVDDRTEAFNADRKGICLTVGPFGVETGTRPARTQPAGAGETLQGTTLAEWIAISGAAAGSGMGSMTRPGVAVLTFLSGLRLGYWWRNRLGKPSLSWSWLGKSRAALQEMLARFPGLQGPVWYLSDGGHFDNTGVYALLKRELKLIVLADCGADPNYLFADVENLVRKARIDYAAIIEFIDPASLAPGTVEPALLARLGTPDSVMPGPGTQSLLLARIRYQSGNTGALLVVKPRQPADSPLDIVGYANRDMRFPQQGTEDQFFDEAQWESYCQLGELLGRPLDRAILDALPALALDGVAASIGPLAPDVQKSAMSLRQRVTATVGASLGLSAIAGLALAGWQAWDAHLKQGIEQQKLVTEAARDLGKAIGDDAAFDGSMDASVQLFRAQAGPPPYPDSIRLMVDGLVDSLQAKCAKLPPGQLALNCNNDLTILGGAPSLTRWERAMVGYRDWPPVVALDPDAPVVAGANPSPDSATTTSATDTTPVTVDDMPSESPTLASAPEPARDVPPPPPPPPPPETATPPPVRTARPTAAATTVAHASPANAATLADAARRACTQGISRRFVVYAQIYDEAERAAAETLLPQLRDLGVATPGIENVTASAASRGRTLPFQWHVPTVLYSDAGTQCASAISAWMGATRPFDSPRAPQAVPFPLSIRGEPNVIELWIPATAKP</sequence>
<dbReference type="AlphaFoldDB" id="I4W776"/>
<evidence type="ECO:0000313" key="5">
    <source>
        <dbReference type="EMBL" id="EIL95317.1"/>
    </source>
</evidence>
<name>I4W776_9GAMM</name>
<evidence type="ECO:0000256" key="2">
    <source>
        <dbReference type="SAM" id="MobiDB-lite"/>
    </source>
</evidence>
<comment type="caution">
    <text evidence="5">The sequence shown here is derived from an EMBL/GenBank/DDBJ whole genome shotgun (WGS) entry which is preliminary data.</text>
</comment>
<feature type="transmembrane region" description="Helical" evidence="3">
    <location>
        <begin position="241"/>
        <end position="258"/>
    </location>
</feature>
<dbReference type="STRING" id="1163407.UU7_00220"/>
<feature type="compositionally biased region" description="Low complexity" evidence="2">
    <location>
        <begin position="959"/>
        <end position="986"/>
    </location>
</feature>
<dbReference type="InterPro" id="IPR002641">
    <property type="entry name" value="PNPLA_dom"/>
</dbReference>
<reference evidence="5 6" key="1">
    <citation type="journal article" date="2012" name="J. Bacteriol.">
        <title>Genome sequences for six rhodanobacter strains, isolated from soils and the terrestrial subsurface, with variable denitrification capabilities.</title>
        <authorList>
            <person name="Kostka J.E."/>
            <person name="Green S.J."/>
            <person name="Rishishwar L."/>
            <person name="Prakash O."/>
            <person name="Katz L.S."/>
            <person name="Marino-Ramirez L."/>
            <person name="Jordan I.K."/>
            <person name="Munk C."/>
            <person name="Ivanova N."/>
            <person name="Mikhailova N."/>
            <person name="Watson D.B."/>
            <person name="Brown S.D."/>
            <person name="Palumbo A.V."/>
            <person name="Brooks S.C."/>
        </authorList>
    </citation>
    <scope>NUCLEOTIDE SEQUENCE [LARGE SCALE GENOMIC DNA]</scope>
    <source>
        <strain evidence="5 6">B39</strain>
    </source>
</reference>
<evidence type="ECO:0000256" key="3">
    <source>
        <dbReference type="SAM" id="Phobius"/>
    </source>
</evidence>
<dbReference type="SUPFAM" id="SSF52151">
    <property type="entry name" value="FabD/lysophospholipase-like"/>
    <property type="match status" value="2"/>
</dbReference>
<dbReference type="EMBL" id="AJXT01000003">
    <property type="protein sequence ID" value="EIL95317.1"/>
    <property type="molecule type" value="Genomic_DNA"/>
</dbReference>
<proteinExistence type="predicted"/>
<dbReference type="InterPro" id="IPR016035">
    <property type="entry name" value="Acyl_Trfase/lysoPLipase"/>
</dbReference>
<dbReference type="PANTHER" id="PTHR10728">
    <property type="entry name" value="CYTOSOLIC PHOSPHOLIPASE A2"/>
    <property type="match status" value="1"/>
</dbReference>
<organism evidence="5 6">
    <name type="scientific">Rhodanobacter spathiphylli B39</name>
    <dbReference type="NCBI Taxonomy" id="1163407"/>
    <lineage>
        <taxon>Bacteria</taxon>
        <taxon>Pseudomonadati</taxon>
        <taxon>Pseudomonadota</taxon>
        <taxon>Gammaproteobacteria</taxon>
        <taxon>Lysobacterales</taxon>
        <taxon>Rhodanobacteraceae</taxon>
        <taxon>Rhodanobacter</taxon>
    </lineage>
</organism>
<dbReference type="GO" id="GO:0004623">
    <property type="term" value="F:phospholipase A2 activity"/>
    <property type="evidence" value="ECO:0007669"/>
    <property type="project" value="TreeGrafter"/>
</dbReference>
<keyword evidence="3" id="KW-0812">Transmembrane</keyword>
<dbReference type="GO" id="GO:0005829">
    <property type="term" value="C:cytosol"/>
    <property type="evidence" value="ECO:0007669"/>
    <property type="project" value="TreeGrafter"/>
</dbReference>
<dbReference type="PATRIC" id="fig|1163407.3.peg.43"/>
<feature type="compositionally biased region" description="Pro residues" evidence="2">
    <location>
        <begin position="1003"/>
        <end position="1022"/>
    </location>
</feature>
<accession>I4W776</accession>
<feature type="transmembrane region" description="Helical" evidence="3">
    <location>
        <begin position="346"/>
        <end position="368"/>
    </location>
</feature>
<dbReference type="Pfam" id="PF01734">
    <property type="entry name" value="Patatin"/>
    <property type="match status" value="1"/>
</dbReference>
<evidence type="ECO:0000259" key="4">
    <source>
        <dbReference type="Pfam" id="PF01734"/>
    </source>
</evidence>
<dbReference type="Gene3D" id="3.40.1090.10">
    <property type="entry name" value="Cytosolic phospholipase A2 catalytic domain"/>
    <property type="match status" value="1"/>
</dbReference>
<keyword evidence="6" id="KW-1185">Reference proteome</keyword>
<feature type="transmembrane region" description="Helical" evidence="3">
    <location>
        <begin position="180"/>
        <end position="201"/>
    </location>
</feature>
<dbReference type="GO" id="GO:0046475">
    <property type="term" value="P:glycerophospholipid catabolic process"/>
    <property type="evidence" value="ECO:0007669"/>
    <property type="project" value="TreeGrafter"/>
</dbReference>
<evidence type="ECO:0000313" key="6">
    <source>
        <dbReference type="Proteomes" id="UP000003226"/>
    </source>
</evidence>
<feature type="transmembrane region" description="Helical" evidence="3">
    <location>
        <begin position="146"/>
        <end position="168"/>
    </location>
</feature>
<feature type="region of interest" description="Disordered" evidence="2">
    <location>
        <begin position="959"/>
        <end position="1029"/>
    </location>
</feature>
<dbReference type="eggNOG" id="COG1752">
    <property type="taxonomic scope" value="Bacteria"/>
</dbReference>
<protein>
    <recommendedName>
        <fullName evidence="4">PNPLA domain-containing protein</fullName>
    </recommendedName>
</protein>
<feature type="transmembrane region" description="Helical" evidence="3">
    <location>
        <begin position="213"/>
        <end position="229"/>
    </location>
</feature>
<dbReference type="RefSeq" id="WP_007804208.1">
    <property type="nucleotide sequence ID" value="NZ_AJXT01000003.1"/>
</dbReference>
<dbReference type="PANTHER" id="PTHR10728:SF40">
    <property type="entry name" value="PATATIN FAMILY PROTEIN"/>
    <property type="match status" value="1"/>
</dbReference>
<dbReference type="Proteomes" id="UP000003226">
    <property type="component" value="Unassembled WGS sequence"/>
</dbReference>
<keyword evidence="1" id="KW-0443">Lipid metabolism</keyword>